<evidence type="ECO:0000313" key="2">
    <source>
        <dbReference type="EMBL" id="KAK7045371.1"/>
    </source>
</evidence>
<keyword evidence="3" id="KW-1185">Reference proteome</keyword>
<protein>
    <submittedName>
        <fullName evidence="2">Uncharacterized protein</fullName>
    </submittedName>
</protein>
<evidence type="ECO:0000256" key="1">
    <source>
        <dbReference type="SAM" id="MobiDB-lite"/>
    </source>
</evidence>
<dbReference type="AlphaFoldDB" id="A0AAW0CZP9"/>
<feature type="region of interest" description="Disordered" evidence="1">
    <location>
        <begin position="370"/>
        <end position="399"/>
    </location>
</feature>
<organism evidence="2 3">
    <name type="scientific">Paramarasmius palmivorus</name>
    <dbReference type="NCBI Taxonomy" id="297713"/>
    <lineage>
        <taxon>Eukaryota</taxon>
        <taxon>Fungi</taxon>
        <taxon>Dikarya</taxon>
        <taxon>Basidiomycota</taxon>
        <taxon>Agaricomycotina</taxon>
        <taxon>Agaricomycetes</taxon>
        <taxon>Agaricomycetidae</taxon>
        <taxon>Agaricales</taxon>
        <taxon>Marasmiineae</taxon>
        <taxon>Marasmiaceae</taxon>
        <taxon>Paramarasmius</taxon>
    </lineage>
</organism>
<reference evidence="2 3" key="1">
    <citation type="submission" date="2024-01" db="EMBL/GenBank/DDBJ databases">
        <title>A draft genome for a cacao thread blight-causing isolate of Paramarasmius palmivorus.</title>
        <authorList>
            <person name="Baruah I.K."/>
            <person name="Bukari Y."/>
            <person name="Amoako-Attah I."/>
            <person name="Meinhardt L.W."/>
            <person name="Bailey B.A."/>
            <person name="Cohen S.P."/>
        </authorList>
    </citation>
    <scope>NUCLEOTIDE SEQUENCE [LARGE SCALE GENOMIC DNA]</scope>
    <source>
        <strain evidence="2 3">GH-12</strain>
    </source>
</reference>
<feature type="region of interest" description="Disordered" evidence="1">
    <location>
        <begin position="442"/>
        <end position="477"/>
    </location>
</feature>
<name>A0AAW0CZP9_9AGAR</name>
<proteinExistence type="predicted"/>
<evidence type="ECO:0000313" key="3">
    <source>
        <dbReference type="Proteomes" id="UP001383192"/>
    </source>
</evidence>
<gene>
    <name evidence="2" type="ORF">VNI00_007620</name>
</gene>
<feature type="compositionally biased region" description="Polar residues" evidence="1">
    <location>
        <begin position="90"/>
        <end position="111"/>
    </location>
</feature>
<feature type="compositionally biased region" description="Polar residues" evidence="1">
    <location>
        <begin position="48"/>
        <end position="58"/>
    </location>
</feature>
<feature type="compositionally biased region" description="Acidic residues" evidence="1">
    <location>
        <begin position="372"/>
        <end position="388"/>
    </location>
</feature>
<feature type="region of interest" description="Disordered" evidence="1">
    <location>
        <begin position="1"/>
        <end position="140"/>
    </location>
</feature>
<dbReference type="Proteomes" id="UP001383192">
    <property type="component" value="Unassembled WGS sequence"/>
</dbReference>
<comment type="caution">
    <text evidence="2">The sequence shown here is derived from an EMBL/GenBank/DDBJ whole genome shotgun (WGS) entry which is preliminary data.</text>
</comment>
<accession>A0AAW0CZP9</accession>
<feature type="compositionally biased region" description="Basic and acidic residues" evidence="1">
    <location>
        <begin position="389"/>
        <end position="399"/>
    </location>
</feature>
<sequence length="477" mass="52761">MSNFDDDFPRRYSPPPHHNSGSGGGEHYSFPVNSPLPHSFNFPPHTPSPAQFHSSLTRSPLPHIGHSQGRPAPHHSSFSRGPVEHPIPERSTSGYQPTFTGSHSPRLSPSTDLDRPPASGPTGFAPQTPVPPPQPPVDPARTQELVVPSRFVDGVIANHGLEKDSASALRGHAMVGSFGQELGQADMGTRLETYGLLLSIREELRDIKEIVKDIPELKTKVESVEARVAKAPLALDGTVKTALRNKVQEILFDVKRTQFDSVKKELMASLKSNPTLAKYLGVDKLVKVEPTRLKLQQHIGRQATWMRNQMKGEFVKSVLSATFSPLDNFTELMVGKYLHVTPASLGPEHKYRIAVIRHYLVQNPDLLRIDKESDEAENDESGDEDGENEMPKDGAKKKGSGEKFWVQVGKYLQNQIKKHGDDFAGDRWKLTIEEILAHEADGYKSLRSGQRAPLRDQRRQQAPPGGGNLIHLLNGGR</sequence>
<feature type="compositionally biased region" description="Pro residues" evidence="1">
    <location>
        <begin position="128"/>
        <end position="138"/>
    </location>
</feature>
<dbReference type="EMBL" id="JAYKXP010000025">
    <property type="protein sequence ID" value="KAK7045371.1"/>
    <property type="molecule type" value="Genomic_DNA"/>
</dbReference>